<evidence type="ECO:0000256" key="15">
    <source>
        <dbReference type="ARBA" id="ARBA00072883"/>
    </source>
</evidence>
<evidence type="ECO:0000256" key="20">
    <source>
        <dbReference type="RuleBase" id="RU004135"/>
    </source>
</evidence>
<evidence type="ECO:0000313" key="24">
    <source>
        <dbReference type="EMBL" id="PRR86586.1"/>
    </source>
</evidence>
<dbReference type="InterPro" id="IPR036565">
    <property type="entry name" value="Mur-like_cat_sf"/>
</dbReference>
<feature type="domain" description="Mur ligase N-terminal catalytic" evidence="21">
    <location>
        <begin position="23"/>
        <end position="96"/>
    </location>
</feature>
<feature type="binding site" evidence="19">
    <location>
        <position position="456"/>
    </location>
    <ligand>
        <name>meso-2,6-diaminopimelate</name>
        <dbReference type="ChEBI" id="CHEBI:57791"/>
    </ligand>
</feature>
<dbReference type="GO" id="GO:0005737">
    <property type="term" value="C:cytoplasm"/>
    <property type="evidence" value="ECO:0007669"/>
    <property type="project" value="UniProtKB-SubCell"/>
</dbReference>
<comment type="caution">
    <text evidence="24">The sequence shown here is derived from an EMBL/GenBank/DDBJ whole genome shotgun (WGS) entry which is preliminary data.</text>
</comment>
<feature type="binding site" evidence="19">
    <location>
        <begin position="402"/>
        <end position="405"/>
    </location>
    <ligand>
        <name>meso-2,6-diaminopimelate</name>
        <dbReference type="ChEBI" id="CHEBI:57791"/>
    </ligand>
</feature>
<dbReference type="InterPro" id="IPR013221">
    <property type="entry name" value="Mur_ligase_cen"/>
</dbReference>
<dbReference type="GO" id="GO:0008360">
    <property type="term" value="P:regulation of cell shape"/>
    <property type="evidence" value="ECO:0007669"/>
    <property type="project" value="UniProtKB-KW"/>
</dbReference>
<feature type="short sequence motif" description="Meso-diaminopimelate recognition motif" evidence="19">
    <location>
        <begin position="402"/>
        <end position="405"/>
    </location>
</feature>
<evidence type="ECO:0000256" key="19">
    <source>
        <dbReference type="HAMAP-Rule" id="MF_00208"/>
    </source>
</evidence>
<evidence type="ECO:0000256" key="16">
    <source>
        <dbReference type="ARBA" id="ARBA00075482"/>
    </source>
</evidence>
<comment type="function">
    <text evidence="13 19">Catalyzes the addition of meso-diaminopimelic acid to the nucleotide precursor UDP-N-acetylmuramoyl-L-alanyl-D-glutamate (UMAG) in the biosynthesis of bacterial cell-wall peptidoglycan.</text>
</comment>
<dbReference type="Pfam" id="PF02875">
    <property type="entry name" value="Mur_ligase_C"/>
    <property type="match status" value="1"/>
</dbReference>
<dbReference type="InterPro" id="IPR018109">
    <property type="entry name" value="Folylpolyglutamate_synth_CS"/>
</dbReference>
<keyword evidence="19" id="KW-0460">Magnesium</keyword>
<evidence type="ECO:0000256" key="18">
    <source>
        <dbReference type="ARBA" id="ARBA00081560"/>
    </source>
</evidence>
<keyword evidence="7 19" id="KW-0067">ATP-binding</keyword>
<keyword evidence="10 19" id="KW-0131">Cell cycle</keyword>
<evidence type="ECO:0000256" key="1">
    <source>
        <dbReference type="ARBA" id="ARBA00004752"/>
    </source>
</evidence>
<dbReference type="InterPro" id="IPR036615">
    <property type="entry name" value="Mur_ligase_C_dom_sf"/>
</dbReference>
<dbReference type="EC" id="6.3.2.13" evidence="14 19"/>
<dbReference type="AlphaFoldDB" id="A0A2T0BRT6"/>
<keyword evidence="4 19" id="KW-0436">Ligase</keyword>
<dbReference type="Pfam" id="PF08245">
    <property type="entry name" value="Mur_ligase_M"/>
    <property type="match status" value="1"/>
</dbReference>
<evidence type="ECO:0000256" key="3">
    <source>
        <dbReference type="ARBA" id="ARBA00022490"/>
    </source>
</evidence>
<feature type="binding site" evidence="19">
    <location>
        <begin position="110"/>
        <end position="116"/>
    </location>
    <ligand>
        <name>ATP</name>
        <dbReference type="ChEBI" id="CHEBI:30616"/>
    </ligand>
</feature>
<keyword evidence="6 19" id="KW-0547">Nucleotide-binding</keyword>
<feature type="domain" description="Mur ligase C-terminal" evidence="22">
    <location>
        <begin position="327"/>
        <end position="454"/>
    </location>
</feature>
<dbReference type="GO" id="GO:0005524">
    <property type="term" value="F:ATP binding"/>
    <property type="evidence" value="ECO:0007669"/>
    <property type="project" value="UniProtKB-UniRule"/>
</dbReference>
<reference evidence="24 25" key="1">
    <citation type="submission" date="2018-03" db="EMBL/GenBank/DDBJ databases">
        <title>Genome sequence of Clostridium luticellarii DSM 29923.</title>
        <authorList>
            <person name="Poehlein A."/>
            <person name="Daniel R."/>
        </authorList>
    </citation>
    <scope>NUCLEOTIDE SEQUENCE [LARGE SCALE GENOMIC DNA]</scope>
    <source>
        <strain evidence="24 25">DSM 29923</strain>
    </source>
</reference>
<dbReference type="PROSITE" id="PS01011">
    <property type="entry name" value="FOLYLPOLYGLU_SYNT_1"/>
    <property type="match status" value="1"/>
</dbReference>
<comment type="similarity">
    <text evidence="2 19">Belongs to the MurCDEF family. MurE subfamily.</text>
</comment>
<keyword evidence="5 19" id="KW-0132">Cell division</keyword>
<keyword evidence="9 19" id="KW-0573">Peptidoglycan synthesis</keyword>
<evidence type="ECO:0000259" key="23">
    <source>
        <dbReference type="Pfam" id="PF08245"/>
    </source>
</evidence>
<evidence type="ECO:0000259" key="22">
    <source>
        <dbReference type="Pfam" id="PF02875"/>
    </source>
</evidence>
<dbReference type="Gene3D" id="3.90.190.20">
    <property type="entry name" value="Mur ligase, C-terminal domain"/>
    <property type="match status" value="1"/>
</dbReference>
<evidence type="ECO:0000256" key="11">
    <source>
        <dbReference type="ARBA" id="ARBA00023316"/>
    </source>
</evidence>
<comment type="cofactor">
    <cofactor evidence="19">
        <name>Mg(2+)</name>
        <dbReference type="ChEBI" id="CHEBI:18420"/>
    </cofactor>
</comment>
<evidence type="ECO:0000256" key="10">
    <source>
        <dbReference type="ARBA" id="ARBA00023306"/>
    </source>
</evidence>
<evidence type="ECO:0000256" key="5">
    <source>
        <dbReference type="ARBA" id="ARBA00022618"/>
    </source>
</evidence>
<dbReference type="Pfam" id="PF01225">
    <property type="entry name" value="Mur_ligase"/>
    <property type="match status" value="1"/>
</dbReference>
<dbReference type="OrthoDB" id="9800958at2"/>
<dbReference type="InterPro" id="IPR005761">
    <property type="entry name" value="UDP-N-AcMur-Glu-dNH2Pim_ligase"/>
</dbReference>
<organism evidence="24 25">
    <name type="scientific">Clostridium luticellarii</name>
    <dbReference type="NCBI Taxonomy" id="1691940"/>
    <lineage>
        <taxon>Bacteria</taxon>
        <taxon>Bacillati</taxon>
        <taxon>Bacillota</taxon>
        <taxon>Clostridia</taxon>
        <taxon>Eubacteriales</taxon>
        <taxon>Clostridiaceae</taxon>
        <taxon>Clostridium</taxon>
    </lineage>
</organism>
<comment type="pathway">
    <text evidence="1 19 20">Cell wall biogenesis; peptidoglycan biosynthesis.</text>
</comment>
<dbReference type="Gene3D" id="3.40.1390.10">
    <property type="entry name" value="MurE/MurF, N-terminal domain"/>
    <property type="match status" value="1"/>
</dbReference>
<dbReference type="InterPro" id="IPR035911">
    <property type="entry name" value="MurE/MurF_N"/>
</dbReference>
<evidence type="ECO:0000256" key="12">
    <source>
        <dbReference type="ARBA" id="ARBA00050251"/>
    </source>
</evidence>
<dbReference type="GO" id="GO:0008765">
    <property type="term" value="F:UDP-N-acetylmuramoylalanyl-D-glutamate-2,6-diaminopimelate ligase activity"/>
    <property type="evidence" value="ECO:0007669"/>
    <property type="project" value="UniProtKB-UniRule"/>
</dbReference>
<dbReference type="GO" id="GO:0000287">
    <property type="term" value="F:magnesium ion binding"/>
    <property type="evidence" value="ECO:0007669"/>
    <property type="project" value="UniProtKB-UniRule"/>
</dbReference>
<feature type="modified residue" description="N6-carboxylysine" evidence="19">
    <location>
        <position position="219"/>
    </location>
</feature>
<evidence type="ECO:0000256" key="2">
    <source>
        <dbReference type="ARBA" id="ARBA00005898"/>
    </source>
</evidence>
<dbReference type="EMBL" id="PVXP01000003">
    <property type="protein sequence ID" value="PRR86586.1"/>
    <property type="molecule type" value="Genomic_DNA"/>
</dbReference>
<comment type="catalytic activity">
    <reaction evidence="12 19">
        <text>UDP-N-acetyl-alpha-D-muramoyl-L-alanyl-D-glutamate + meso-2,6-diaminopimelate + ATP = UDP-N-acetyl-alpha-D-muramoyl-L-alanyl-gamma-D-glutamyl-meso-2,6-diaminopimelate + ADP + phosphate + H(+)</text>
        <dbReference type="Rhea" id="RHEA:23676"/>
        <dbReference type="ChEBI" id="CHEBI:15378"/>
        <dbReference type="ChEBI" id="CHEBI:30616"/>
        <dbReference type="ChEBI" id="CHEBI:43474"/>
        <dbReference type="ChEBI" id="CHEBI:57791"/>
        <dbReference type="ChEBI" id="CHEBI:83900"/>
        <dbReference type="ChEBI" id="CHEBI:83905"/>
        <dbReference type="ChEBI" id="CHEBI:456216"/>
        <dbReference type="EC" id="6.3.2.13"/>
    </reaction>
</comment>
<dbReference type="SUPFAM" id="SSF63418">
    <property type="entry name" value="MurE/MurF N-terminal domain"/>
    <property type="match status" value="1"/>
</dbReference>
<evidence type="ECO:0000259" key="21">
    <source>
        <dbReference type="Pfam" id="PF01225"/>
    </source>
</evidence>
<feature type="domain" description="Mur ligase central" evidence="23">
    <location>
        <begin position="108"/>
        <end position="305"/>
    </location>
</feature>
<feature type="binding site" evidence="19">
    <location>
        <position position="187"/>
    </location>
    <ligand>
        <name>UDP-N-acetyl-alpha-D-muramoyl-L-alanyl-D-glutamate</name>
        <dbReference type="ChEBI" id="CHEBI:83900"/>
    </ligand>
</feature>
<keyword evidence="25" id="KW-1185">Reference proteome</keyword>
<comment type="subcellular location">
    <subcellularLocation>
        <location evidence="19 20">Cytoplasm</location>
    </subcellularLocation>
</comment>
<dbReference type="InterPro" id="IPR000713">
    <property type="entry name" value="Mur_ligase_N"/>
</dbReference>
<proteinExistence type="inferred from homology"/>
<dbReference type="PANTHER" id="PTHR23135">
    <property type="entry name" value="MUR LIGASE FAMILY MEMBER"/>
    <property type="match status" value="1"/>
</dbReference>
<comment type="caution">
    <text evidence="19">Lacks conserved residue(s) required for the propagation of feature annotation.</text>
</comment>
<comment type="PTM">
    <text evidence="19">Carboxylation is probably crucial for Mg(2+) binding and, consequently, for the gamma-phosphate positioning of ATP.</text>
</comment>
<sequence>MNLKELLNNVEYRTLRGNDQLDIREVQYDSREVKKGDVFVCIQGYVTDGHKYIDSACKNGASAIVLSEDVKHVPECTIIKVKDTRKALAVMASNYYGNPSKKMKVIGITGTNGKTTSAFMIKSILETAGYKVGLIGTISNYIGNKKIPSHRTTPESLELQKLFGKMADESVDCCVMETSSHSLYLDRTYGIKFSQAVFTNLTRDHLDFHKTFENYYKAKLILFQNTLNSVVNMDDKYGEKIYRDAPGTKVTYAVDREADVRGSGLNVHSRGINFNISYEGKTESVNLGIPGKYNAMNALGSAAACLCEGIDLRTVKKGLESMEAVPGRCEIVTRGYDLGYEVVVDFAHTPDGLQNILKTAREFTKGRLICVFGCGGDRDNTKRPIMGKIGTELSDFAVITSDNPRTEEPMSIIDEIVSGVEKHNYTVVENRREAIKKAMEMAEKGDVVVVAGKGHESYQILKDKTIHFDEREVVADIIRELTMNN</sequence>
<dbReference type="GO" id="GO:0004326">
    <property type="term" value="F:tetrahydrofolylpolyglutamate synthase activity"/>
    <property type="evidence" value="ECO:0007669"/>
    <property type="project" value="InterPro"/>
</dbReference>
<evidence type="ECO:0000256" key="13">
    <source>
        <dbReference type="ARBA" id="ARBA00056782"/>
    </source>
</evidence>
<evidence type="ECO:0000256" key="8">
    <source>
        <dbReference type="ARBA" id="ARBA00022960"/>
    </source>
</evidence>
<dbReference type="RefSeq" id="WP_106007890.1">
    <property type="nucleotide sequence ID" value="NZ_JALCPJ010000001.1"/>
</dbReference>
<accession>A0A2T0BRT6</accession>
<feature type="binding site" evidence="19">
    <location>
        <position position="378"/>
    </location>
    <ligand>
        <name>meso-2,6-diaminopimelate</name>
        <dbReference type="ChEBI" id="CHEBI:57791"/>
    </ligand>
</feature>
<feature type="binding site" evidence="19">
    <location>
        <position position="179"/>
    </location>
    <ligand>
        <name>UDP-N-acetyl-alpha-D-muramoyl-L-alanyl-D-glutamate</name>
        <dbReference type="ChEBI" id="CHEBI:83900"/>
    </ligand>
</feature>
<dbReference type="Proteomes" id="UP000237798">
    <property type="component" value="Unassembled WGS sequence"/>
</dbReference>
<feature type="binding site" evidence="19">
    <location>
        <position position="452"/>
    </location>
    <ligand>
        <name>meso-2,6-diaminopimelate</name>
        <dbReference type="ChEBI" id="CHEBI:57791"/>
    </ligand>
</feature>
<dbReference type="Gene3D" id="3.40.1190.10">
    <property type="entry name" value="Mur-like, catalytic domain"/>
    <property type="match status" value="1"/>
</dbReference>
<feature type="binding site" evidence="19">
    <location>
        <begin position="152"/>
        <end position="153"/>
    </location>
    <ligand>
        <name>UDP-N-acetyl-alpha-D-muramoyl-L-alanyl-D-glutamate</name>
        <dbReference type="ChEBI" id="CHEBI:83900"/>
    </ligand>
</feature>
<dbReference type="FunFam" id="3.90.190.20:FF:000006">
    <property type="entry name" value="UDP-N-acetylmuramoyl-L-alanyl-D-glutamate--2,6-diaminopimelate ligase"/>
    <property type="match status" value="1"/>
</dbReference>
<protein>
    <recommendedName>
        <fullName evidence="15 19">UDP-N-acetylmuramoyl-L-alanyl-D-glutamate--2,6-diaminopimelate ligase</fullName>
        <ecNumber evidence="14 19">6.3.2.13</ecNumber>
    </recommendedName>
    <alternativeName>
        <fullName evidence="16 19">Meso-A2pm-adding enzyme</fullName>
    </alternativeName>
    <alternativeName>
        <fullName evidence="17 19">Meso-diaminopimelate-adding enzyme</fullName>
    </alternativeName>
    <alternativeName>
        <fullName evidence="18 19">UDP-MurNAc-L-Ala-D-Glu:meso-diaminopimelate ligase</fullName>
    </alternativeName>
    <alternativeName>
        <fullName evidence="19">UDP-MurNAc-tripeptide synthetase</fullName>
    </alternativeName>
    <alternativeName>
        <fullName evidence="19">UDP-N-acetylmuramyl-tripeptide synthetase</fullName>
    </alternativeName>
</protein>
<dbReference type="NCBIfam" id="TIGR01085">
    <property type="entry name" value="murE"/>
    <property type="match status" value="1"/>
</dbReference>
<dbReference type="GO" id="GO:0009252">
    <property type="term" value="P:peptidoglycan biosynthetic process"/>
    <property type="evidence" value="ECO:0007669"/>
    <property type="project" value="UniProtKB-UniRule"/>
</dbReference>
<dbReference type="GO" id="GO:0051301">
    <property type="term" value="P:cell division"/>
    <property type="evidence" value="ECO:0007669"/>
    <property type="project" value="UniProtKB-KW"/>
</dbReference>
<evidence type="ECO:0000256" key="4">
    <source>
        <dbReference type="ARBA" id="ARBA00022598"/>
    </source>
</evidence>
<gene>
    <name evidence="19 24" type="primary">murE</name>
    <name evidence="24" type="ORF">CLLU_03870</name>
</gene>
<dbReference type="SUPFAM" id="SSF53623">
    <property type="entry name" value="MurD-like peptide ligases, catalytic domain"/>
    <property type="match status" value="1"/>
</dbReference>
<dbReference type="PANTHER" id="PTHR23135:SF4">
    <property type="entry name" value="UDP-N-ACETYLMURAMOYL-L-ALANYL-D-GLUTAMATE--2,6-DIAMINOPIMELATE LIGASE MURE HOMOLOG, CHLOROPLASTIC"/>
    <property type="match status" value="1"/>
</dbReference>
<dbReference type="GO" id="GO:0071555">
    <property type="term" value="P:cell wall organization"/>
    <property type="evidence" value="ECO:0007669"/>
    <property type="project" value="UniProtKB-KW"/>
</dbReference>
<keyword evidence="11 19" id="KW-0961">Cell wall biogenesis/degradation</keyword>
<evidence type="ECO:0000256" key="14">
    <source>
        <dbReference type="ARBA" id="ARBA00066633"/>
    </source>
</evidence>
<evidence type="ECO:0000256" key="17">
    <source>
        <dbReference type="ARBA" id="ARBA00076158"/>
    </source>
</evidence>
<feature type="binding site" evidence="19">
    <location>
        <position position="30"/>
    </location>
    <ligand>
        <name>UDP-N-acetyl-alpha-D-muramoyl-L-alanyl-D-glutamate</name>
        <dbReference type="ChEBI" id="CHEBI:83900"/>
    </ligand>
</feature>
<dbReference type="SUPFAM" id="SSF53244">
    <property type="entry name" value="MurD-like peptide ligases, peptide-binding domain"/>
    <property type="match status" value="1"/>
</dbReference>
<name>A0A2T0BRT6_9CLOT</name>
<dbReference type="InterPro" id="IPR004101">
    <property type="entry name" value="Mur_ligase_C"/>
</dbReference>
<evidence type="ECO:0000313" key="25">
    <source>
        <dbReference type="Proteomes" id="UP000237798"/>
    </source>
</evidence>
<dbReference type="NCBIfam" id="NF001126">
    <property type="entry name" value="PRK00139.1-4"/>
    <property type="match status" value="1"/>
</dbReference>
<keyword evidence="3 19" id="KW-0963">Cytoplasm</keyword>
<evidence type="ECO:0000256" key="9">
    <source>
        <dbReference type="ARBA" id="ARBA00022984"/>
    </source>
</evidence>
<evidence type="ECO:0000256" key="7">
    <source>
        <dbReference type="ARBA" id="ARBA00022840"/>
    </source>
</evidence>
<keyword evidence="8 19" id="KW-0133">Cell shape</keyword>
<dbReference type="UniPathway" id="UPA00219"/>
<evidence type="ECO:0000256" key="6">
    <source>
        <dbReference type="ARBA" id="ARBA00022741"/>
    </source>
</evidence>
<dbReference type="HAMAP" id="MF_00208">
    <property type="entry name" value="MurE"/>
    <property type="match status" value="1"/>
</dbReference>
<dbReference type="NCBIfam" id="NF001124">
    <property type="entry name" value="PRK00139.1-2"/>
    <property type="match status" value="1"/>
</dbReference>